<reference evidence="9" key="1">
    <citation type="journal article" date="2016" name="Nat. Biotechnol.">
        <title>Sequencing wild and cultivated cassava and related species reveals extensive interspecific hybridization and genetic diversity.</title>
        <authorList>
            <person name="Bredeson J.V."/>
            <person name="Lyons J.B."/>
            <person name="Prochnik S.E."/>
            <person name="Wu G.A."/>
            <person name="Ha C.M."/>
            <person name="Edsinger-Gonzales E."/>
            <person name="Grimwood J."/>
            <person name="Schmutz J."/>
            <person name="Rabbi I.Y."/>
            <person name="Egesi C."/>
            <person name="Nauluvula P."/>
            <person name="Lebot V."/>
            <person name="Ndunguru J."/>
            <person name="Mkamilo G."/>
            <person name="Bart R.S."/>
            <person name="Setter T.L."/>
            <person name="Gleadow R.M."/>
            <person name="Kulakow P."/>
            <person name="Ferguson M.E."/>
            <person name="Rounsley S."/>
            <person name="Rokhsar D.S."/>
        </authorList>
    </citation>
    <scope>NUCLEOTIDE SEQUENCE [LARGE SCALE GENOMIC DNA]</scope>
    <source>
        <strain evidence="9">cv. AM560-2</strain>
    </source>
</reference>
<dbReference type="GO" id="GO:0061630">
    <property type="term" value="F:ubiquitin protein ligase activity"/>
    <property type="evidence" value="ECO:0000318"/>
    <property type="project" value="GO_Central"/>
</dbReference>
<gene>
    <name evidence="8" type="ORF">MANES_01G180000v8</name>
</gene>
<keyword evidence="4 6" id="KW-0863">Zinc-finger</keyword>
<dbReference type="EC" id="2.3.2.27" evidence="2"/>
<sequence>MDELQIATEEAEVLHRMSNWGVYSTFDGSYDPRTIGGKLDPDELRLAKLEGMKRELARLRARDGNREFDVVLREVEFEVMIQLGMILAKSIDPVLKGLKKVKIEEGEVCGVCQEEMEMGDEGRAMECMHKFHGFCIVQWLKMKKTCPLCRYEMHIHQDTSF</sequence>
<keyword evidence="3" id="KW-0479">Metal-binding</keyword>
<dbReference type="GO" id="GO:0016567">
    <property type="term" value="P:protein ubiquitination"/>
    <property type="evidence" value="ECO:0000318"/>
    <property type="project" value="GO_Central"/>
</dbReference>
<dbReference type="Proteomes" id="UP000091857">
    <property type="component" value="Chromosome 1"/>
</dbReference>
<proteinExistence type="predicted"/>
<dbReference type="SMART" id="SM00184">
    <property type="entry name" value="RING"/>
    <property type="match status" value="1"/>
</dbReference>
<comment type="catalytic activity">
    <reaction evidence="1">
        <text>S-ubiquitinyl-[E2 ubiquitin-conjugating enzyme]-L-cysteine + [acceptor protein]-L-lysine = [E2 ubiquitin-conjugating enzyme]-L-cysteine + N(6)-ubiquitinyl-[acceptor protein]-L-lysine.</text>
        <dbReference type="EC" id="2.3.2.27"/>
    </reaction>
</comment>
<evidence type="ECO:0000259" key="7">
    <source>
        <dbReference type="PROSITE" id="PS50089"/>
    </source>
</evidence>
<dbReference type="OMA" id="MWRARET"/>
<keyword evidence="5" id="KW-0862">Zinc</keyword>
<evidence type="ECO:0000313" key="9">
    <source>
        <dbReference type="Proteomes" id="UP000091857"/>
    </source>
</evidence>
<protein>
    <recommendedName>
        <fullName evidence="2">RING-type E3 ubiquitin transferase</fullName>
        <ecNumber evidence="2">2.3.2.27</ecNumber>
    </recommendedName>
</protein>
<evidence type="ECO:0000256" key="5">
    <source>
        <dbReference type="ARBA" id="ARBA00022833"/>
    </source>
</evidence>
<evidence type="ECO:0000313" key="8">
    <source>
        <dbReference type="EMBL" id="OAY61318.1"/>
    </source>
</evidence>
<accession>A0A2C9WN87</accession>
<evidence type="ECO:0000256" key="2">
    <source>
        <dbReference type="ARBA" id="ARBA00012483"/>
    </source>
</evidence>
<dbReference type="AlphaFoldDB" id="A0A2C9WN87"/>
<feature type="domain" description="RING-type" evidence="7">
    <location>
        <begin position="109"/>
        <end position="150"/>
    </location>
</feature>
<evidence type="ECO:0000256" key="6">
    <source>
        <dbReference type="PROSITE-ProRule" id="PRU00175"/>
    </source>
</evidence>
<dbReference type="Pfam" id="PF13639">
    <property type="entry name" value="zf-RING_2"/>
    <property type="match status" value="1"/>
</dbReference>
<dbReference type="InterPro" id="IPR001841">
    <property type="entry name" value="Znf_RING"/>
</dbReference>
<dbReference type="Gene3D" id="3.30.40.10">
    <property type="entry name" value="Zinc/RING finger domain, C3HC4 (zinc finger)"/>
    <property type="match status" value="1"/>
</dbReference>
<dbReference type="PROSITE" id="PS50089">
    <property type="entry name" value="ZF_RING_2"/>
    <property type="match status" value="1"/>
</dbReference>
<evidence type="ECO:0000256" key="1">
    <source>
        <dbReference type="ARBA" id="ARBA00000900"/>
    </source>
</evidence>
<dbReference type="GO" id="GO:0005737">
    <property type="term" value="C:cytoplasm"/>
    <property type="evidence" value="ECO:0000318"/>
    <property type="project" value="GO_Central"/>
</dbReference>
<dbReference type="SUPFAM" id="SSF57850">
    <property type="entry name" value="RING/U-box"/>
    <property type="match status" value="1"/>
</dbReference>
<evidence type="ECO:0000256" key="3">
    <source>
        <dbReference type="ARBA" id="ARBA00022723"/>
    </source>
</evidence>
<keyword evidence="9" id="KW-1185">Reference proteome</keyword>
<dbReference type="InterPro" id="IPR013083">
    <property type="entry name" value="Znf_RING/FYVE/PHD"/>
</dbReference>
<dbReference type="GO" id="GO:0008270">
    <property type="term" value="F:zinc ion binding"/>
    <property type="evidence" value="ECO:0007669"/>
    <property type="project" value="UniProtKB-KW"/>
</dbReference>
<comment type="caution">
    <text evidence="8">The sequence shown here is derived from an EMBL/GenBank/DDBJ whole genome shotgun (WGS) entry which is preliminary data.</text>
</comment>
<dbReference type="PANTHER" id="PTHR15710:SF194">
    <property type="entry name" value="RING_U-BOX SUPERFAMILY PROTEIN"/>
    <property type="match status" value="1"/>
</dbReference>
<evidence type="ECO:0000256" key="4">
    <source>
        <dbReference type="ARBA" id="ARBA00022771"/>
    </source>
</evidence>
<dbReference type="EMBL" id="CM004387">
    <property type="protein sequence ID" value="OAY61318.1"/>
    <property type="molecule type" value="Genomic_DNA"/>
</dbReference>
<dbReference type="PANTHER" id="PTHR15710">
    <property type="entry name" value="E3 UBIQUITIN-PROTEIN LIGASE PRAJA"/>
    <property type="match status" value="1"/>
</dbReference>
<dbReference type="OrthoDB" id="21204at2759"/>
<organism evidence="8 9">
    <name type="scientific">Manihot esculenta</name>
    <name type="common">Cassava</name>
    <name type="synonym">Jatropha manihot</name>
    <dbReference type="NCBI Taxonomy" id="3983"/>
    <lineage>
        <taxon>Eukaryota</taxon>
        <taxon>Viridiplantae</taxon>
        <taxon>Streptophyta</taxon>
        <taxon>Embryophyta</taxon>
        <taxon>Tracheophyta</taxon>
        <taxon>Spermatophyta</taxon>
        <taxon>Magnoliopsida</taxon>
        <taxon>eudicotyledons</taxon>
        <taxon>Gunneridae</taxon>
        <taxon>Pentapetalae</taxon>
        <taxon>rosids</taxon>
        <taxon>fabids</taxon>
        <taxon>Malpighiales</taxon>
        <taxon>Euphorbiaceae</taxon>
        <taxon>Crotonoideae</taxon>
        <taxon>Manihoteae</taxon>
        <taxon>Manihot</taxon>
    </lineage>
</organism>
<dbReference type="Gramene" id="Manes.01G180000.1.v8.1">
    <property type="protein sequence ID" value="Manes.01G180000.1.v8.1.CDS.1"/>
    <property type="gene ID" value="Manes.01G180000.v8.1"/>
</dbReference>
<dbReference type="CDD" id="cd16454">
    <property type="entry name" value="RING-H2_PA-TM-RING"/>
    <property type="match status" value="1"/>
</dbReference>
<name>A0A2C9WN87_MANES</name>